<feature type="transmembrane region" description="Helical" evidence="1">
    <location>
        <begin position="53"/>
        <end position="72"/>
    </location>
</feature>
<protein>
    <submittedName>
        <fullName evidence="2">DUF1345 domain-containing protein</fullName>
    </submittedName>
</protein>
<comment type="caution">
    <text evidence="2">The sequence shown here is derived from an EMBL/GenBank/DDBJ whole genome shotgun (WGS) entry which is preliminary data.</text>
</comment>
<dbReference type="Pfam" id="PF07077">
    <property type="entry name" value="DUF1345"/>
    <property type="match status" value="1"/>
</dbReference>
<evidence type="ECO:0000256" key="1">
    <source>
        <dbReference type="SAM" id="Phobius"/>
    </source>
</evidence>
<evidence type="ECO:0000313" key="3">
    <source>
        <dbReference type="Proteomes" id="UP000305517"/>
    </source>
</evidence>
<dbReference type="EMBL" id="VAJM01000013">
    <property type="protein sequence ID" value="TLM89406.1"/>
    <property type="molecule type" value="Genomic_DNA"/>
</dbReference>
<dbReference type="Proteomes" id="UP000305517">
    <property type="component" value="Unassembled WGS sequence"/>
</dbReference>
<keyword evidence="1" id="KW-0812">Transmembrane</keyword>
<dbReference type="InterPro" id="IPR009781">
    <property type="entry name" value="DUF1345"/>
</dbReference>
<feature type="transmembrane region" description="Helical" evidence="1">
    <location>
        <begin position="216"/>
        <end position="236"/>
    </location>
</feature>
<dbReference type="OrthoDB" id="64737at2"/>
<feature type="transmembrane region" description="Helical" evidence="1">
    <location>
        <begin position="127"/>
        <end position="148"/>
    </location>
</feature>
<proteinExistence type="predicted"/>
<dbReference type="RefSeq" id="WP_138080369.1">
    <property type="nucleotide sequence ID" value="NZ_VAJM01000013.1"/>
</dbReference>
<keyword evidence="1" id="KW-1133">Transmembrane helix</keyword>
<accession>A0A5R8WKY0</accession>
<gene>
    <name evidence="2" type="ORF">FDY95_20245</name>
</gene>
<organism evidence="2 3">
    <name type="scientific">Hymenobacter jeollabukensis</name>
    <dbReference type="NCBI Taxonomy" id="2025313"/>
    <lineage>
        <taxon>Bacteria</taxon>
        <taxon>Pseudomonadati</taxon>
        <taxon>Bacteroidota</taxon>
        <taxon>Cytophagia</taxon>
        <taxon>Cytophagales</taxon>
        <taxon>Hymenobacteraceae</taxon>
        <taxon>Hymenobacter</taxon>
    </lineage>
</organism>
<dbReference type="AlphaFoldDB" id="A0A5R8WKY0"/>
<evidence type="ECO:0000313" key="2">
    <source>
        <dbReference type="EMBL" id="TLM89406.1"/>
    </source>
</evidence>
<keyword evidence="3" id="KW-1185">Reference proteome</keyword>
<reference evidence="2 3" key="1">
    <citation type="submission" date="2019-05" db="EMBL/GenBank/DDBJ databases">
        <title>Hymenobacter edaphi sp. nov., isolated from abandoned arsenic-contaminated farmland soil.</title>
        <authorList>
            <person name="Nie L."/>
        </authorList>
    </citation>
    <scope>NUCLEOTIDE SEQUENCE [LARGE SCALE GENOMIC DNA]</scope>
    <source>
        <strain evidence="2 3">1-3-3-8</strain>
    </source>
</reference>
<name>A0A5R8WKY0_9BACT</name>
<keyword evidence="1" id="KW-0472">Membrane</keyword>
<feature type="transmembrane region" description="Helical" evidence="1">
    <location>
        <begin position="93"/>
        <end position="115"/>
    </location>
</feature>
<sequence>MNTISPVARKLHAPVVAAQLSARGRTWRLLLGLLVGLAAFLLAPPNFKLGARLMLAWDGYVVSALAMSWHLMAHADLGFIRRSARALDPHKNWTLMSVLLVLGSVASLGAVLLLLHGLDDLAYQQRLQYVLLSVGSVVGSWFLLHTLFTLRYAHLYFCEDPDRPGHERGGFRFAGAPPCSYWDFAYLASGIAITAQTSDVLITTKTMRRLVMLHSLLSFAYNTTVLALGINILSALL</sequence>
<feature type="transmembrane region" description="Helical" evidence="1">
    <location>
        <begin position="29"/>
        <end position="47"/>
    </location>
</feature>